<dbReference type="EMBL" id="JBBPBM010000013">
    <property type="protein sequence ID" value="KAK8561714.1"/>
    <property type="molecule type" value="Genomic_DNA"/>
</dbReference>
<organism evidence="6 7">
    <name type="scientific">Hibiscus sabdariffa</name>
    <name type="common">roselle</name>
    <dbReference type="NCBI Taxonomy" id="183260"/>
    <lineage>
        <taxon>Eukaryota</taxon>
        <taxon>Viridiplantae</taxon>
        <taxon>Streptophyta</taxon>
        <taxon>Embryophyta</taxon>
        <taxon>Tracheophyta</taxon>
        <taxon>Spermatophyta</taxon>
        <taxon>Magnoliopsida</taxon>
        <taxon>eudicotyledons</taxon>
        <taxon>Gunneridae</taxon>
        <taxon>Pentapetalae</taxon>
        <taxon>rosids</taxon>
        <taxon>malvids</taxon>
        <taxon>Malvales</taxon>
        <taxon>Malvaceae</taxon>
        <taxon>Malvoideae</taxon>
        <taxon>Hibiscus</taxon>
    </lineage>
</organism>
<dbReference type="SUPFAM" id="SSF49764">
    <property type="entry name" value="HSP20-like chaperones"/>
    <property type="match status" value="1"/>
</dbReference>
<keyword evidence="1" id="KW-0346">Stress response</keyword>
<sequence length="141" mass="16061">MSLIPSVFGNMSVFDPFLSDVWGSDHDISTLTNPRIDWKETPKAHVIQADLPGIRKEQVKVEIHEGRVLQLSGERNVDKEEKNETWHRVERGHGKFLRRLRLPENAKADEVKATMENGVLTLTIPKVEEKKPEVKSIEISG</sequence>
<comment type="similarity">
    <text evidence="2 3">Belongs to the small heat shock protein (HSP20) family.</text>
</comment>
<dbReference type="Proteomes" id="UP001472677">
    <property type="component" value="Unassembled WGS sequence"/>
</dbReference>
<evidence type="ECO:0000313" key="6">
    <source>
        <dbReference type="EMBL" id="KAK8561714.1"/>
    </source>
</evidence>
<proteinExistence type="inferred from homology"/>
<gene>
    <name evidence="6" type="ORF">V6N12_048778</name>
</gene>
<dbReference type="CDD" id="cd06472">
    <property type="entry name" value="ACD_ScHsp26_like"/>
    <property type="match status" value="1"/>
</dbReference>
<dbReference type="PROSITE" id="PS01031">
    <property type="entry name" value="SHSP"/>
    <property type="match status" value="1"/>
</dbReference>
<dbReference type="InterPro" id="IPR002068">
    <property type="entry name" value="A-crystallin/Hsp20_dom"/>
</dbReference>
<dbReference type="InterPro" id="IPR007052">
    <property type="entry name" value="CS_dom"/>
</dbReference>
<name>A0ABR2EI87_9ROSI</name>
<accession>A0ABR2EI87</accession>
<dbReference type="InterPro" id="IPR008978">
    <property type="entry name" value="HSP20-like_chaperone"/>
</dbReference>
<dbReference type="Pfam" id="PF00011">
    <property type="entry name" value="HSP20"/>
    <property type="match status" value="1"/>
</dbReference>
<evidence type="ECO:0000256" key="3">
    <source>
        <dbReference type="RuleBase" id="RU003616"/>
    </source>
</evidence>
<evidence type="ECO:0000313" key="7">
    <source>
        <dbReference type="Proteomes" id="UP001472677"/>
    </source>
</evidence>
<dbReference type="InterPro" id="IPR031107">
    <property type="entry name" value="Small_HSP"/>
</dbReference>
<dbReference type="Gene3D" id="2.60.40.790">
    <property type="match status" value="1"/>
</dbReference>
<dbReference type="PROSITE" id="PS51203">
    <property type="entry name" value="CS"/>
    <property type="match status" value="1"/>
</dbReference>
<evidence type="ECO:0000256" key="2">
    <source>
        <dbReference type="PROSITE-ProRule" id="PRU00285"/>
    </source>
</evidence>
<feature type="domain" description="CS" evidence="5">
    <location>
        <begin position="31"/>
        <end position="138"/>
    </location>
</feature>
<feature type="domain" description="SHSP" evidence="4">
    <location>
        <begin position="27"/>
        <end position="141"/>
    </location>
</feature>
<evidence type="ECO:0000259" key="5">
    <source>
        <dbReference type="PROSITE" id="PS51203"/>
    </source>
</evidence>
<comment type="caution">
    <text evidence="6">The sequence shown here is derived from an EMBL/GenBank/DDBJ whole genome shotgun (WGS) entry which is preliminary data.</text>
</comment>
<evidence type="ECO:0000259" key="4">
    <source>
        <dbReference type="PROSITE" id="PS01031"/>
    </source>
</evidence>
<protein>
    <recommendedName>
        <fullName evidence="8">SHSP domain-containing protein</fullName>
    </recommendedName>
</protein>
<dbReference type="PANTHER" id="PTHR11527">
    <property type="entry name" value="HEAT-SHOCK PROTEIN 20 FAMILY MEMBER"/>
    <property type="match status" value="1"/>
</dbReference>
<evidence type="ECO:0000256" key="1">
    <source>
        <dbReference type="ARBA" id="ARBA00023016"/>
    </source>
</evidence>
<reference evidence="6 7" key="1">
    <citation type="journal article" date="2024" name="G3 (Bethesda)">
        <title>Genome assembly of Hibiscus sabdariffa L. provides insights into metabolisms of medicinal natural products.</title>
        <authorList>
            <person name="Kim T."/>
        </authorList>
    </citation>
    <scope>NUCLEOTIDE SEQUENCE [LARGE SCALE GENOMIC DNA]</scope>
    <source>
        <strain evidence="6">TK-2024</strain>
        <tissue evidence="6">Old leaves</tissue>
    </source>
</reference>
<keyword evidence="7" id="KW-1185">Reference proteome</keyword>
<evidence type="ECO:0008006" key="8">
    <source>
        <dbReference type="Google" id="ProtNLM"/>
    </source>
</evidence>